<accession>A0A8J3ST70</accession>
<name>A0A8J3ST70_9ACTN</name>
<protein>
    <recommendedName>
        <fullName evidence="1">Transposase IS701-like DDE domain-containing protein</fullName>
    </recommendedName>
</protein>
<dbReference type="InterPro" id="IPR039365">
    <property type="entry name" value="IS701-like"/>
</dbReference>
<dbReference type="Pfam" id="PF13546">
    <property type="entry name" value="DDE_5"/>
    <property type="match status" value="1"/>
</dbReference>
<proteinExistence type="predicted"/>
<dbReference type="SUPFAM" id="SSF53098">
    <property type="entry name" value="Ribonuclease H-like"/>
    <property type="match status" value="1"/>
</dbReference>
<dbReference type="AlphaFoldDB" id="A0A8J3ST70"/>
<feature type="domain" description="Transposase IS701-like DDE" evidence="1">
    <location>
        <begin position="2"/>
        <end position="193"/>
    </location>
</feature>
<evidence type="ECO:0000259" key="1">
    <source>
        <dbReference type="Pfam" id="PF13546"/>
    </source>
</evidence>
<dbReference type="EMBL" id="BOOJ01000115">
    <property type="protein sequence ID" value="GIH97929.1"/>
    <property type="molecule type" value="Genomic_DNA"/>
</dbReference>
<dbReference type="NCBIfam" id="NF033540">
    <property type="entry name" value="transpos_IS701"/>
    <property type="match status" value="1"/>
</dbReference>
<dbReference type="PANTHER" id="PTHR33627:SF1">
    <property type="entry name" value="TRANSPOSASE"/>
    <property type="match status" value="1"/>
</dbReference>
<comment type="caution">
    <text evidence="2">The sequence shown here is derived from an EMBL/GenBank/DDBJ whole genome shotgun (WGS) entry which is preliminary data.</text>
</comment>
<reference evidence="2 3" key="1">
    <citation type="submission" date="2021-01" db="EMBL/GenBank/DDBJ databases">
        <title>Whole genome shotgun sequence of Planobispora siamensis NBRC 107568.</title>
        <authorList>
            <person name="Komaki H."/>
            <person name="Tamura T."/>
        </authorList>
    </citation>
    <scope>NUCLEOTIDE SEQUENCE [LARGE SCALE GENOMIC DNA]</scope>
    <source>
        <strain evidence="2 3">NBRC 107568</strain>
    </source>
</reference>
<sequence length="244" mass="26523">MRGLLAPIAGKNGWTLAEAAGEASPLGMQRLLNAARWDADAVRDDLRSYVIEHLGARDGVLIVDETGFLKKGDKSAGVQRQYSGTAGRIENCQLGVFLGYATSAGRTFLDRERYLPKSWIGDRDRCAAAGIGPGVEFATKQVLARRMLRRAIEAGVPASWVSADEVYGQDYKFRVFLEQYRIGYVVVVPRSQAISGGLGPRARADSLVAQVPASAWRRLSAGQGAKGPRLYDWAMATLPIIRDP</sequence>
<evidence type="ECO:0000313" key="3">
    <source>
        <dbReference type="Proteomes" id="UP000619788"/>
    </source>
</evidence>
<dbReference type="Proteomes" id="UP000619788">
    <property type="component" value="Unassembled WGS sequence"/>
</dbReference>
<organism evidence="2 3">
    <name type="scientific">Planobispora siamensis</name>
    <dbReference type="NCBI Taxonomy" id="936338"/>
    <lineage>
        <taxon>Bacteria</taxon>
        <taxon>Bacillati</taxon>
        <taxon>Actinomycetota</taxon>
        <taxon>Actinomycetes</taxon>
        <taxon>Streptosporangiales</taxon>
        <taxon>Streptosporangiaceae</taxon>
        <taxon>Planobispora</taxon>
    </lineage>
</organism>
<dbReference type="InterPro" id="IPR012337">
    <property type="entry name" value="RNaseH-like_sf"/>
</dbReference>
<evidence type="ECO:0000313" key="2">
    <source>
        <dbReference type="EMBL" id="GIH97929.1"/>
    </source>
</evidence>
<gene>
    <name evidence="2" type="ORF">Psi01_85590</name>
</gene>
<dbReference type="PANTHER" id="PTHR33627">
    <property type="entry name" value="TRANSPOSASE"/>
    <property type="match status" value="1"/>
</dbReference>
<dbReference type="InterPro" id="IPR038721">
    <property type="entry name" value="IS701-like_DDE_dom"/>
</dbReference>
<keyword evidence="3" id="KW-1185">Reference proteome</keyword>